<evidence type="ECO:0008006" key="3">
    <source>
        <dbReference type="Google" id="ProtNLM"/>
    </source>
</evidence>
<organism evidence="2">
    <name type="scientific">hydrothermal vent metagenome</name>
    <dbReference type="NCBI Taxonomy" id="652676"/>
    <lineage>
        <taxon>unclassified sequences</taxon>
        <taxon>metagenomes</taxon>
        <taxon>ecological metagenomes</taxon>
    </lineage>
</organism>
<dbReference type="Pfam" id="PF09991">
    <property type="entry name" value="DUF2232"/>
    <property type="match status" value="1"/>
</dbReference>
<protein>
    <recommendedName>
        <fullName evidence="3">DUF2232 domain-containing protein</fullName>
    </recommendedName>
</protein>
<feature type="transmembrane region" description="Helical" evidence="1">
    <location>
        <begin position="48"/>
        <end position="66"/>
    </location>
</feature>
<feature type="transmembrane region" description="Helical" evidence="1">
    <location>
        <begin position="6"/>
        <end position="36"/>
    </location>
</feature>
<accession>A0A3B0RYJ8</accession>
<dbReference type="InterPro" id="IPR018710">
    <property type="entry name" value="DUF2232"/>
</dbReference>
<evidence type="ECO:0000256" key="1">
    <source>
        <dbReference type="SAM" id="Phobius"/>
    </source>
</evidence>
<feature type="transmembrane region" description="Helical" evidence="1">
    <location>
        <begin position="225"/>
        <end position="249"/>
    </location>
</feature>
<proteinExistence type="predicted"/>
<feature type="transmembrane region" description="Helical" evidence="1">
    <location>
        <begin position="189"/>
        <end position="213"/>
    </location>
</feature>
<feature type="transmembrane region" description="Helical" evidence="1">
    <location>
        <begin position="72"/>
        <end position="93"/>
    </location>
</feature>
<dbReference type="AlphaFoldDB" id="A0A3B0RYJ8"/>
<feature type="transmembrane region" description="Helical" evidence="1">
    <location>
        <begin position="125"/>
        <end position="146"/>
    </location>
</feature>
<gene>
    <name evidence="2" type="ORF">MNBD_ALPHA08-1806</name>
</gene>
<name>A0A3B0RYJ8_9ZZZZ</name>
<reference evidence="2" key="1">
    <citation type="submission" date="2018-06" db="EMBL/GenBank/DDBJ databases">
        <authorList>
            <person name="Zhirakovskaya E."/>
        </authorList>
    </citation>
    <scope>NUCLEOTIDE SEQUENCE</scope>
</reference>
<feature type="transmembrane region" description="Helical" evidence="1">
    <location>
        <begin position="288"/>
        <end position="314"/>
    </location>
</feature>
<keyword evidence="1" id="KW-0812">Transmembrane</keyword>
<evidence type="ECO:0000313" key="2">
    <source>
        <dbReference type="EMBL" id="VAV93616.1"/>
    </source>
</evidence>
<keyword evidence="1" id="KW-0472">Membrane</keyword>
<sequence>MQNWILTGIAAGLAAAAMQGVALSLSLVTILIFYLSPLPLFLAGFSRGWASALLGAVVMTVALAFLTGSFAFAIMALVSAGLAPVVASMLSMISRSASTGSKASESSDEGEARTDDREWYPEGRLVLWLAAIAAVVTGISVLVMGADIETFKAFLTKQTTPILDAFEKQMPPGQAPFPRENFMNMMVTALPVIASTIWLLATVTSMRIAIVLLAKNQRSLRPWALFDRLSFPSNSVIALLGALAAAYFLSGVPKLLALGAVGAFVTAFTLLGLAVVHHFLAKNSARPLLLGLLYSGLLLFSWLLAVPLTVLGLIDLNFNFRKSKTNQT</sequence>
<dbReference type="EMBL" id="UOEC01000111">
    <property type="protein sequence ID" value="VAV93616.1"/>
    <property type="molecule type" value="Genomic_DNA"/>
</dbReference>
<keyword evidence="1" id="KW-1133">Transmembrane helix</keyword>
<feature type="transmembrane region" description="Helical" evidence="1">
    <location>
        <begin position="255"/>
        <end position="276"/>
    </location>
</feature>